<keyword evidence="7" id="KW-0418">Kinase</keyword>
<organism evidence="7 8">
    <name type="scientific">Saccharomyces pastorianus</name>
    <name type="common">Lager yeast</name>
    <name type="synonym">Saccharomyces cerevisiae x Saccharomyces eubayanus</name>
    <dbReference type="NCBI Taxonomy" id="27292"/>
    <lineage>
        <taxon>Eukaryota</taxon>
        <taxon>Fungi</taxon>
        <taxon>Dikarya</taxon>
        <taxon>Ascomycota</taxon>
        <taxon>Saccharomycotina</taxon>
        <taxon>Saccharomycetes</taxon>
        <taxon>Saccharomycetales</taxon>
        <taxon>Saccharomycetaceae</taxon>
        <taxon>Saccharomyces</taxon>
    </lineage>
</organism>
<dbReference type="InterPro" id="IPR000340">
    <property type="entry name" value="Dual-sp_phosphatase_cat-dom"/>
</dbReference>
<name>A0A6C1EA63_SACPS</name>
<dbReference type="OrthoDB" id="426001at2759"/>
<reference evidence="7 8" key="1">
    <citation type="journal article" date="2019" name="BMC Genomics">
        <title>Chromosome level assembly and comparative genome analysis confirm lager-brewing yeasts originated from a single hybridization.</title>
        <authorList>
            <person name="Salazar A.N."/>
            <person name="Gorter de Vries A.R."/>
            <person name="van den Broek M."/>
            <person name="Brouwers N."/>
            <person name="de la Torre Cortes P."/>
            <person name="Kuijpers N.G.A."/>
            <person name="Daran J.G."/>
            <person name="Abeel T."/>
        </authorList>
    </citation>
    <scope>NUCLEOTIDE SEQUENCE [LARGE SCALE GENOMIC DNA]</scope>
    <source>
        <strain evidence="7 8">CBS 1483</strain>
    </source>
</reference>
<dbReference type="Gene3D" id="3.90.190.10">
    <property type="entry name" value="Protein tyrosine phosphatase superfamily"/>
    <property type="match status" value="1"/>
</dbReference>
<keyword evidence="8" id="KW-1185">Reference proteome</keyword>
<dbReference type="FunFam" id="3.90.190.10:FF:000094">
    <property type="entry name" value="Probable tyrosine-protein phosphatase"/>
    <property type="match status" value="1"/>
</dbReference>
<feature type="domain" description="Tyrosine-protein phosphatase" evidence="5">
    <location>
        <begin position="54"/>
        <end position="191"/>
    </location>
</feature>
<sequence length="204" mass="22899">MNIYTSPTRASSTARPYLPALATESRSTDNSSIDDNCEAVPCLSMEVCKVYPKGPLLVLPERIYLFSEPTVGEILPFDVVINVAEETQDLQTQVPSIEYYHYRWEHDSDIGTDLALLTSIMRTAAAERKKILIHCQCGLSRSATLVIAYIMKFHHLSLRRAYDLLKSRADKISPAMGLVFQLMEWEAALKATPSAQASDYRKLP</sequence>
<dbReference type="SMART" id="SM00195">
    <property type="entry name" value="DSPc"/>
    <property type="match status" value="1"/>
</dbReference>
<dbReference type="EMBL" id="CP049006">
    <property type="protein sequence ID" value="QID85780.1"/>
    <property type="molecule type" value="Genomic_DNA"/>
</dbReference>
<feature type="domain" description="Tyrosine specific protein phosphatases" evidence="6">
    <location>
        <begin position="112"/>
        <end position="168"/>
    </location>
</feature>
<dbReference type="InterPro" id="IPR016130">
    <property type="entry name" value="Tyr_Pase_AS"/>
</dbReference>
<gene>
    <name evidence="7" type="primary">SDP1_2</name>
    <name evidence="7" type="ORF">GRS66_008365</name>
</gene>
<dbReference type="InterPro" id="IPR000387">
    <property type="entry name" value="Tyr_Pase_dom"/>
</dbReference>
<dbReference type="InterPro" id="IPR020422">
    <property type="entry name" value="TYR_PHOSPHATASE_DUAL_dom"/>
</dbReference>
<dbReference type="GO" id="GO:0017017">
    <property type="term" value="F:MAP kinase tyrosine/serine/threonine phosphatase activity"/>
    <property type="evidence" value="ECO:0007669"/>
    <property type="project" value="TreeGrafter"/>
</dbReference>
<dbReference type="GO" id="GO:0005634">
    <property type="term" value="C:nucleus"/>
    <property type="evidence" value="ECO:0007669"/>
    <property type="project" value="TreeGrafter"/>
</dbReference>
<dbReference type="GO" id="GO:0016301">
    <property type="term" value="F:kinase activity"/>
    <property type="evidence" value="ECO:0007669"/>
    <property type="project" value="UniProtKB-KW"/>
</dbReference>
<dbReference type="SUPFAM" id="SSF52799">
    <property type="entry name" value="(Phosphotyrosine protein) phosphatases II"/>
    <property type="match status" value="1"/>
</dbReference>
<evidence type="ECO:0000256" key="1">
    <source>
        <dbReference type="ARBA" id="ARBA00008601"/>
    </source>
</evidence>
<keyword evidence="4" id="KW-0904">Protein phosphatase</keyword>
<evidence type="ECO:0000256" key="2">
    <source>
        <dbReference type="ARBA" id="ARBA00013064"/>
    </source>
</evidence>
<dbReference type="CDD" id="cd14521">
    <property type="entry name" value="DSP_fungal_SDP1-like"/>
    <property type="match status" value="1"/>
</dbReference>
<comment type="similarity">
    <text evidence="1">Belongs to the protein-tyrosine phosphatase family. Non-receptor class dual specificity subfamily.</text>
</comment>
<dbReference type="AlphaFoldDB" id="A0A6C1EA63"/>
<evidence type="ECO:0000259" key="6">
    <source>
        <dbReference type="PROSITE" id="PS50056"/>
    </source>
</evidence>
<dbReference type="Proteomes" id="UP000501346">
    <property type="component" value="Chromosome SeIX"/>
</dbReference>
<protein>
    <recommendedName>
        <fullName evidence="2">protein-tyrosine-phosphatase</fullName>
        <ecNumber evidence="2">3.1.3.48</ecNumber>
    </recommendedName>
</protein>
<dbReference type="PROSITE" id="PS50056">
    <property type="entry name" value="TYR_PHOSPHATASE_2"/>
    <property type="match status" value="1"/>
</dbReference>
<evidence type="ECO:0000313" key="7">
    <source>
        <dbReference type="EMBL" id="QID85780.1"/>
    </source>
</evidence>
<dbReference type="GO" id="GO:0043409">
    <property type="term" value="P:negative regulation of MAPK cascade"/>
    <property type="evidence" value="ECO:0007669"/>
    <property type="project" value="TreeGrafter"/>
</dbReference>
<dbReference type="EC" id="3.1.3.48" evidence="2"/>
<accession>A0A6C1EA63</accession>
<evidence type="ECO:0000259" key="5">
    <source>
        <dbReference type="PROSITE" id="PS50054"/>
    </source>
</evidence>
<dbReference type="PANTHER" id="PTHR10159">
    <property type="entry name" value="DUAL SPECIFICITY PROTEIN PHOSPHATASE"/>
    <property type="match status" value="1"/>
</dbReference>
<dbReference type="PANTHER" id="PTHR10159:SF519">
    <property type="entry name" value="DUAL SPECIFICITY PROTEIN PHOSPHATASE MPK3"/>
    <property type="match status" value="1"/>
</dbReference>
<dbReference type="PROSITE" id="PS50054">
    <property type="entry name" value="TYR_PHOSPHATASE_DUAL"/>
    <property type="match status" value="1"/>
</dbReference>
<keyword evidence="3" id="KW-0378">Hydrolase</keyword>
<dbReference type="InterPro" id="IPR029021">
    <property type="entry name" value="Prot-tyrosine_phosphatase-like"/>
</dbReference>
<proteinExistence type="inferred from homology"/>
<dbReference type="GO" id="GO:0008330">
    <property type="term" value="F:protein tyrosine/threonine phosphatase activity"/>
    <property type="evidence" value="ECO:0007669"/>
    <property type="project" value="TreeGrafter"/>
</dbReference>
<dbReference type="GO" id="GO:0005829">
    <property type="term" value="C:cytosol"/>
    <property type="evidence" value="ECO:0007669"/>
    <property type="project" value="TreeGrafter"/>
</dbReference>
<keyword evidence="7" id="KW-0808">Transferase</keyword>
<dbReference type="Pfam" id="PF00782">
    <property type="entry name" value="DSPc"/>
    <property type="match status" value="1"/>
</dbReference>
<dbReference type="GO" id="GO:0033550">
    <property type="term" value="F:MAP kinase tyrosine phosphatase activity"/>
    <property type="evidence" value="ECO:0007669"/>
    <property type="project" value="TreeGrafter"/>
</dbReference>
<evidence type="ECO:0000256" key="4">
    <source>
        <dbReference type="ARBA" id="ARBA00022912"/>
    </source>
</evidence>
<dbReference type="PROSITE" id="PS00383">
    <property type="entry name" value="TYR_PHOSPHATASE_1"/>
    <property type="match status" value="1"/>
</dbReference>
<evidence type="ECO:0000313" key="8">
    <source>
        <dbReference type="Proteomes" id="UP000501346"/>
    </source>
</evidence>
<evidence type="ECO:0000256" key="3">
    <source>
        <dbReference type="ARBA" id="ARBA00022801"/>
    </source>
</evidence>